<proteinExistence type="predicted"/>
<organism evidence="1 2">
    <name type="scientific">Burkholderia cenocepacia</name>
    <dbReference type="NCBI Taxonomy" id="95486"/>
    <lineage>
        <taxon>Bacteria</taxon>
        <taxon>Pseudomonadati</taxon>
        <taxon>Pseudomonadota</taxon>
        <taxon>Betaproteobacteria</taxon>
        <taxon>Burkholderiales</taxon>
        <taxon>Burkholderiaceae</taxon>
        <taxon>Burkholderia</taxon>
        <taxon>Burkholderia cepacia complex</taxon>
    </lineage>
</organism>
<comment type="caution">
    <text evidence="1">The sequence shown here is derived from an EMBL/GenBank/DDBJ whole genome shotgun (WGS) entry which is preliminary data.</text>
</comment>
<dbReference type="Proteomes" id="UP000191686">
    <property type="component" value="Unassembled WGS sequence"/>
</dbReference>
<dbReference type="AlphaFoldDB" id="A0ABD4UE11"/>
<sequence length="137" mass="15005">MKEQNCQTHDENLPECHVGMTDVEVVEGAERMARALLKAWGFDFSGEAVRNSANPRAISAWNVVSTMLEEYNGTDLSSAVDSVDCGLQEVPQPDPVTQDSTPDPLQMLRNALRFNELGKRHESAEAISAAIGMLESK</sequence>
<reference evidence="1 2" key="1">
    <citation type="journal article" date="2017" name="Front. Microbiol.">
        <title>Genomics reveals a unique clone of Burkholderia cenocepacia harbouring an actively excising novel genomic island.</title>
        <authorList>
            <person name="Patil P."/>
            <person name="Mali S."/>
            <person name="Midha S."/>
            <person name="Gautam V."/>
            <person name="Dash L."/>
            <person name="Kumar S."/>
            <person name="Shastri J."/>
            <person name="Singhal L."/>
            <person name="Patil P.B."/>
        </authorList>
    </citation>
    <scope>NUCLEOTIDE SEQUENCE [LARGE SCALE GENOMIC DNA]</scope>
    <source>
        <strain evidence="1 2">BC-19</strain>
    </source>
</reference>
<accession>A0ABD4UE11</accession>
<evidence type="ECO:0000313" key="1">
    <source>
        <dbReference type="EMBL" id="MCW3712641.1"/>
    </source>
</evidence>
<protein>
    <submittedName>
        <fullName evidence="1">Uncharacterized protein</fullName>
    </submittedName>
</protein>
<reference evidence="1 2" key="2">
    <citation type="journal article" date="2017" name="Front. Microbiol.">
        <title>Genomics Reveals a Unique Clone of Burkholderia cenocepacia Harboring an Actively Excising Novel Genomic Island.</title>
        <authorList>
            <person name="Patil P.P."/>
            <person name="Mali S."/>
            <person name="Midha S."/>
            <person name="Gautam V."/>
            <person name="Dash L."/>
            <person name="Kumar S."/>
            <person name="Shastri J."/>
            <person name="Singhal L."/>
            <person name="Patil P.B."/>
        </authorList>
    </citation>
    <scope>NUCLEOTIDE SEQUENCE [LARGE SCALE GENOMIC DNA]</scope>
    <source>
        <strain evidence="1 2">BC-19</strain>
    </source>
</reference>
<gene>
    <name evidence="1" type="ORF">UE95_015235</name>
</gene>
<name>A0ABD4UE11_9BURK</name>
<dbReference type="RefSeq" id="WP_046196993.1">
    <property type="nucleotide sequence ID" value="NZ_CAJPCR010000035.1"/>
</dbReference>
<dbReference type="EMBL" id="JYMX02000010">
    <property type="protein sequence ID" value="MCW3712641.1"/>
    <property type="molecule type" value="Genomic_DNA"/>
</dbReference>
<evidence type="ECO:0000313" key="2">
    <source>
        <dbReference type="Proteomes" id="UP000191686"/>
    </source>
</evidence>